<dbReference type="Gene3D" id="2.30.30.1190">
    <property type="match status" value="1"/>
</dbReference>
<keyword evidence="13" id="KW-0539">Nucleus</keyword>
<dbReference type="PANTHER" id="PTHR46297:SF1">
    <property type="entry name" value="ZINC FINGER CCCH-TYPE WITH G PATCH DOMAIN-CONTAINING PROTEIN"/>
    <property type="match status" value="1"/>
</dbReference>
<dbReference type="PROSITE" id="PS50103">
    <property type="entry name" value="ZF_C3H1"/>
    <property type="match status" value="1"/>
</dbReference>
<keyword evidence="10" id="KW-0805">Transcription regulation</keyword>
<evidence type="ECO:0000313" key="18">
    <source>
        <dbReference type="Ensembl" id="ENSPCLP00000000465.1"/>
    </source>
</evidence>
<keyword evidence="5" id="KW-0597">Phosphoprotein</keyword>
<dbReference type="AlphaFoldDB" id="A0A669P0U9"/>
<feature type="region of interest" description="Disordered" evidence="15">
    <location>
        <begin position="502"/>
        <end position="524"/>
    </location>
</feature>
<dbReference type="Proteomes" id="UP000472261">
    <property type="component" value="Unplaced"/>
</dbReference>
<dbReference type="CDD" id="cd20384">
    <property type="entry name" value="Tudor_ZGPAT"/>
    <property type="match status" value="1"/>
</dbReference>
<dbReference type="PROSITE" id="PS50174">
    <property type="entry name" value="G_PATCH"/>
    <property type="match status" value="1"/>
</dbReference>
<evidence type="ECO:0000256" key="5">
    <source>
        <dbReference type="ARBA" id="ARBA00022553"/>
    </source>
</evidence>
<evidence type="ECO:0000256" key="8">
    <source>
        <dbReference type="ARBA" id="ARBA00022833"/>
    </source>
</evidence>
<dbReference type="GO" id="GO:0008270">
    <property type="term" value="F:zinc ion binding"/>
    <property type="evidence" value="ECO:0007669"/>
    <property type="project" value="UniProtKB-KW"/>
</dbReference>
<dbReference type="SMART" id="SM00333">
    <property type="entry name" value="TUDOR"/>
    <property type="match status" value="1"/>
</dbReference>
<reference evidence="18" key="1">
    <citation type="submission" date="2025-08" db="UniProtKB">
        <authorList>
            <consortium name="Ensembl"/>
        </authorList>
    </citation>
    <scope>IDENTIFICATION</scope>
</reference>
<protein>
    <recommendedName>
        <fullName evidence="3">Zinc finger CCCH-type with G patch domain-containing protein</fullName>
    </recommendedName>
</protein>
<feature type="compositionally biased region" description="Basic and acidic residues" evidence="15">
    <location>
        <begin position="508"/>
        <end position="524"/>
    </location>
</feature>
<evidence type="ECO:0000259" key="16">
    <source>
        <dbReference type="PROSITE" id="PS50103"/>
    </source>
</evidence>
<accession>A0A669P0U9</accession>
<evidence type="ECO:0000256" key="10">
    <source>
        <dbReference type="ARBA" id="ARBA00023015"/>
    </source>
</evidence>
<dbReference type="GO" id="GO:0005634">
    <property type="term" value="C:nucleus"/>
    <property type="evidence" value="ECO:0007669"/>
    <property type="project" value="UniProtKB-SubCell"/>
</dbReference>
<evidence type="ECO:0000259" key="17">
    <source>
        <dbReference type="PROSITE" id="PS50174"/>
    </source>
</evidence>
<comment type="subunit">
    <text evidence="2">Interacts with CHD4/Mi-2; the interaction is direct.</text>
</comment>
<feature type="domain" description="C3H1-type" evidence="16">
    <location>
        <begin position="182"/>
        <end position="208"/>
    </location>
</feature>
<evidence type="ECO:0000256" key="3">
    <source>
        <dbReference type="ARBA" id="ARBA00022414"/>
    </source>
</evidence>
<keyword evidence="8 14" id="KW-0862">Zinc</keyword>
<evidence type="ECO:0000256" key="14">
    <source>
        <dbReference type="PROSITE-ProRule" id="PRU00723"/>
    </source>
</evidence>
<sequence length="524" mass="57720">MDEESLEAAIQAYNAQLQQVELALGAGQDPSQQSDLIQLQEDLKQLIELTESSLVAVKKSKLLAALDTNRVNPDGSAQDEEYAAFKEAIAELGTDDELSADNSERSSKGNEESKEKSGLKCSEEEEESDREEEEELSGMKVKAPYYSSWGTLEYHNAMIVGTEYLEDGSAGVRVLYLYPTHKSLKPCPFFLDDKCRFKENCRFSHGQVVSVEELQPFQEPNLSTLEVGSACLAKHSDGIWYTAKITDIDSGYYTVKFDSLLLKEAVVEGDSIIPPLRNEDGASSAESDEDSVDDSGYAKGEKVNGEWAPACSSSFGGWEAHTRGIGSKLLVQMGYEFGKGLGKNSEGRVEPVQAVVLPRGKSLDQCAEVLQRKKQGRLDPGNSKKSRAKGNNTGRSPAGSRKPPHNVFDFLNEKLRGKSTGERAGGMALPERKSKEIYHASKSTKKALSVRLFQTMEKIEQTQKDIKGIQQALARNIGRHSIATAQLEEKLANAHKQLGQLQAQEASLQREQKKADTHKKMTEF</sequence>
<keyword evidence="6 14" id="KW-0479">Metal-binding</keyword>
<evidence type="ECO:0000256" key="9">
    <source>
        <dbReference type="ARBA" id="ARBA00022990"/>
    </source>
</evidence>
<comment type="subcellular location">
    <subcellularLocation>
        <location evidence="1">Nucleus</location>
    </subcellularLocation>
</comment>
<feature type="compositionally biased region" description="Acidic residues" evidence="15">
    <location>
        <begin position="123"/>
        <end position="136"/>
    </location>
</feature>
<feature type="compositionally biased region" description="Basic and acidic residues" evidence="15">
    <location>
        <begin position="102"/>
        <end position="122"/>
    </location>
</feature>
<evidence type="ECO:0000256" key="1">
    <source>
        <dbReference type="ARBA" id="ARBA00004123"/>
    </source>
</evidence>
<evidence type="ECO:0000256" key="11">
    <source>
        <dbReference type="ARBA" id="ARBA00023125"/>
    </source>
</evidence>
<dbReference type="GO" id="GO:0000978">
    <property type="term" value="F:RNA polymerase II cis-regulatory region sequence-specific DNA binding"/>
    <property type="evidence" value="ECO:0007669"/>
    <property type="project" value="TreeGrafter"/>
</dbReference>
<evidence type="ECO:0000313" key="19">
    <source>
        <dbReference type="Proteomes" id="UP000472261"/>
    </source>
</evidence>
<evidence type="ECO:0000256" key="7">
    <source>
        <dbReference type="ARBA" id="ARBA00022771"/>
    </source>
</evidence>
<dbReference type="Pfam" id="PF01585">
    <property type="entry name" value="G-patch"/>
    <property type="match status" value="1"/>
</dbReference>
<evidence type="ECO:0000256" key="2">
    <source>
        <dbReference type="ARBA" id="ARBA00011506"/>
    </source>
</evidence>
<evidence type="ECO:0000256" key="15">
    <source>
        <dbReference type="SAM" id="MobiDB-lite"/>
    </source>
</evidence>
<organism evidence="18 19">
    <name type="scientific">Phasianus colchicus</name>
    <name type="common">Common pheasant</name>
    <dbReference type="NCBI Taxonomy" id="9054"/>
    <lineage>
        <taxon>Eukaryota</taxon>
        <taxon>Metazoa</taxon>
        <taxon>Chordata</taxon>
        <taxon>Craniata</taxon>
        <taxon>Vertebrata</taxon>
        <taxon>Euteleostomi</taxon>
        <taxon>Archelosauria</taxon>
        <taxon>Archosauria</taxon>
        <taxon>Dinosauria</taxon>
        <taxon>Saurischia</taxon>
        <taxon>Theropoda</taxon>
        <taxon>Coelurosauria</taxon>
        <taxon>Aves</taxon>
        <taxon>Neognathae</taxon>
        <taxon>Galloanserae</taxon>
        <taxon>Galliformes</taxon>
        <taxon>Phasianidae</taxon>
        <taxon>Phasianinae</taxon>
        <taxon>Phasianus</taxon>
    </lineage>
</organism>
<name>A0A669P0U9_PHACC</name>
<keyword evidence="19" id="KW-1185">Reference proteome</keyword>
<feature type="zinc finger region" description="C3H1-type" evidence="14">
    <location>
        <begin position="182"/>
        <end position="208"/>
    </location>
</feature>
<evidence type="ECO:0000256" key="13">
    <source>
        <dbReference type="ARBA" id="ARBA00023242"/>
    </source>
</evidence>
<reference evidence="18" key="2">
    <citation type="submission" date="2025-09" db="UniProtKB">
        <authorList>
            <consortium name="Ensembl"/>
        </authorList>
    </citation>
    <scope>IDENTIFICATION</scope>
</reference>
<feature type="region of interest" description="Disordered" evidence="15">
    <location>
        <begin position="273"/>
        <end position="301"/>
    </location>
</feature>
<dbReference type="InterPro" id="IPR002999">
    <property type="entry name" value="Tudor"/>
</dbReference>
<dbReference type="InterPro" id="IPR000571">
    <property type="entry name" value="Znf_CCCH"/>
</dbReference>
<keyword evidence="12" id="KW-0804">Transcription</keyword>
<evidence type="ECO:0000256" key="4">
    <source>
        <dbReference type="ARBA" id="ARBA00022491"/>
    </source>
</evidence>
<keyword evidence="11" id="KW-0238">DNA-binding</keyword>
<dbReference type="SUPFAM" id="SSF63748">
    <property type="entry name" value="Tudor/PWWP/MBT"/>
    <property type="match status" value="1"/>
</dbReference>
<dbReference type="FunFam" id="2.30.30.140:FF:000071">
    <property type="entry name" value="Zinc finger CCCH-type with G patch domain-containing protein"/>
    <property type="match status" value="1"/>
</dbReference>
<dbReference type="Ensembl" id="ENSPCLT00000000590.1">
    <property type="protein sequence ID" value="ENSPCLP00000000465.1"/>
    <property type="gene ID" value="ENSPCLG00000000387.1"/>
</dbReference>
<feature type="domain" description="G-patch" evidence="17">
    <location>
        <begin position="322"/>
        <end position="368"/>
    </location>
</feature>
<proteinExistence type="predicted"/>
<dbReference type="FunFam" id="2.30.30.1190:FF:000001">
    <property type="entry name" value="zinc finger CCCH-type with G patch domain-containing protein"/>
    <property type="match status" value="1"/>
</dbReference>
<evidence type="ECO:0000256" key="12">
    <source>
        <dbReference type="ARBA" id="ARBA00023163"/>
    </source>
</evidence>
<dbReference type="SMART" id="SM00443">
    <property type="entry name" value="G_patch"/>
    <property type="match status" value="1"/>
</dbReference>
<keyword evidence="9" id="KW-0007">Acetylation</keyword>
<keyword evidence="7 14" id="KW-0863">Zinc-finger</keyword>
<dbReference type="InterPro" id="IPR000467">
    <property type="entry name" value="G_patch_dom"/>
</dbReference>
<dbReference type="PANTHER" id="PTHR46297">
    <property type="entry name" value="ZINC FINGER CCCH-TYPE WITH G PATCH DOMAIN-CONTAINING PROTEIN"/>
    <property type="match status" value="1"/>
</dbReference>
<dbReference type="Gene3D" id="2.30.30.140">
    <property type="match status" value="1"/>
</dbReference>
<feature type="region of interest" description="Disordered" evidence="15">
    <location>
        <begin position="93"/>
        <end position="137"/>
    </location>
</feature>
<keyword evidence="4" id="KW-0678">Repressor</keyword>
<dbReference type="GO" id="GO:0001227">
    <property type="term" value="F:DNA-binding transcription repressor activity, RNA polymerase II-specific"/>
    <property type="evidence" value="ECO:0007669"/>
    <property type="project" value="TreeGrafter"/>
</dbReference>
<feature type="region of interest" description="Disordered" evidence="15">
    <location>
        <begin position="371"/>
        <end position="406"/>
    </location>
</feature>
<evidence type="ECO:0000256" key="6">
    <source>
        <dbReference type="ARBA" id="ARBA00022723"/>
    </source>
</evidence>